<feature type="compositionally biased region" description="Low complexity" evidence="1">
    <location>
        <begin position="12"/>
        <end position="26"/>
    </location>
</feature>
<feature type="region of interest" description="Disordered" evidence="1">
    <location>
        <begin position="12"/>
        <end position="52"/>
    </location>
</feature>
<dbReference type="Proteomes" id="UP001159427">
    <property type="component" value="Unassembled WGS sequence"/>
</dbReference>
<protein>
    <submittedName>
        <fullName evidence="2">Uncharacterized protein</fullName>
    </submittedName>
</protein>
<gene>
    <name evidence="2" type="ORF">PEVE_00019895</name>
</gene>
<accession>A0ABN8M5A7</accession>
<evidence type="ECO:0000313" key="2">
    <source>
        <dbReference type="EMBL" id="CAH3023622.1"/>
    </source>
</evidence>
<sequence length="124" mass="13814">MSTRRTLTVIMSRTISRTSETTSKTSGPSDVVPSIPRRTNQQQHRDNVPAQTPSDYYKRAVAIPILDHLQSEMKTYFNPTNDAVLSSLFNLLPKLVAVGDRNPDIQAALEFYGNDLIHHISSCG</sequence>
<reference evidence="2 3" key="1">
    <citation type="submission" date="2022-05" db="EMBL/GenBank/DDBJ databases">
        <authorList>
            <consortium name="Genoscope - CEA"/>
            <person name="William W."/>
        </authorList>
    </citation>
    <scope>NUCLEOTIDE SEQUENCE [LARGE SCALE GENOMIC DNA]</scope>
</reference>
<evidence type="ECO:0000256" key="1">
    <source>
        <dbReference type="SAM" id="MobiDB-lite"/>
    </source>
</evidence>
<evidence type="ECO:0000313" key="3">
    <source>
        <dbReference type="Proteomes" id="UP001159427"/>
    </source>
</evidence>
<organism evidence="2 3">
    <name type="scientific">Porites evermanni</name>
    <dbReference type="NCBI Taxonomy" id="104178"/>
    <lineage>
        <taxon>Eukaryota</taxon>
        <taxon>Metazoa</taxon>
        <taxon>Cnidaria</taxon>
        <taxon>Anthozoa</taxon>
        <taxon>Hexacorallia</taxon>
        <taxon>Scleractinia</taxon>
        <taxon>Fungiina</taxon>
        <taxon>Poritidae</taxon>
        <taxon>Porites</taxon>
    </lineage>
</organism>
<dbReference type="EMBL" id="CALNXI010000268">
    <property type="protein sequence ID" value="CAH3023622.1"/>
    <property type="molecule type" value="Genomic_DNA"/>
</dbReference>
<name>A0ABN8M5A7_9CNID</name>
<comment type="caution">
    <text evidence="2">The sequence shown here is derived from an EMBL/GenBank/DDBJ whole genome shotgun (WGS) entry which is preliminary data.</text>
</comment>
<proteinExistence type="predicted"/>
<keyword evidence="3" id="KW-1185">Reference proteome</keyword>